<keyword evidence="5" id="KW-0411">Iron-sulfur</keyword>
<protein>
    <recommendedName>
        <fullName evidence="7">2Fe-2S ferredoxin-type domain-containing protein</fullName>
    </recommendedName>
</protein>
<evidence type="ECO:0000259" key="7">
    <source>
        <dbReference type="PROSITE" id="PS51085"/>
    </source>
</evidence>
<dbReference type="GO" id="GO:0046872">
    <property type="term" value="F:metal ion binding"/>
    <property type="evidence" value="ECO:0007669"/>
    <property type="project" value="UniProtKB-KW"/>
</dbReference>
<dbReference type="Pfam" id="PF00111">
    <property type="entry name" value="Fer2"/>
    <property type="match status" value="1"/>
</dbReference>
<dbReference type="PANTHER" id="PTHR23426:SF65">
    <property type="entry name" value="FERREDOXIN-2, MITOCHONDRIAL"/>
    <property type="match status" value="1"/>
</dbReference>
<comment type="cofactor">
    <cofactor evidence="6">
        <name>[2Fe-2S] cluster</name>
        <dbReference type="ChEBI" id="CHEBI:190135"/>
    </cofactor>
</comment>
<evidence type="ECO:0000256" key="3">
    <source>
        <dbReference type="ARBA" id="ARBA00022723"/>
    </source>
</evidence>
<keyword evidence="3" id="KW-0479">Metal-binding</keyword>
<dbReference type="RefSeq" id="WP_017181270.1">
    <property type="nucleotide sequence ID" value="NZ_CP022746.1"/>
</dbReference>
<reference evidence="8 9" key="1">
    <citation type="submission" date="2017-08" db="EMBL/GenBank/DDBJ databases">
        <title>Whole Genome Sequence of Sphingobium hydrophobicum C1: Insights into Adaption to the Electronic-waste Contaminated Sediment.</title>
        <authorList>
            <person name="Song D."/>
            <person name="Chen X."/>
            <person name="Xu M."/>
        </authorList>
    </citation>
    <scope>NUCLEOTIDE SEQUENCE [LARGE SCALE GENOMIC DNA]</scope>
    <source>
        <strain evidence="8 9">C1</strain>
    </source>
</reference>
<dbReference type="CDD" id="cd00207">
    <property type="entry name" value="fer2"/>
    <property type="match status" value="1"/>
</dbReference>
<dbReference type="GO" id="GO:0140647">
    <property type="term" value="P:P450-containing electron transport chain"/>
    <property type="evidence" value="ECO:0007669"/>
    <property type="project" value="InterPro"/>
</dbReference>
<dbReference type="EMBL" id="CP022746">
    <property type="protein sequence ID" value="ASY45844.1"/>
    <property type="molecule type" value="Genomic_DNA"/>
</dbReference>
<gene>
    <name evidence="8" type="ORF">CJD35_14945</name>
</gene>
<proteinExistence type="inferred from homology"/>
<dbReference type="InterPro" id="IPR012675">
    <property type="entry name" value="Beta-grasp_dom_sf"/>
</dbReference>
<evidence type="ECO:0000256" key="5">
    <source>
        <dbReference type="ARBA" id="ARBA00023014"/>
    </source>
</evidence>
<evidence type="ECO:0000313" key="8">
    <source>
        <dbReference type="EMBL" id="ASY45844.1"/>
    </source>
</evidence>
<evidence type="ECO:0000256" key="4">
    <source>
        <dbReference type="ARBA" id="ARBA00023004"/>
    </source>
</evidence>
<keyword evidence="4" id="KW-0408">Iron</keyword>
<sequence>MSISPVEDVAAEPQREGGLRVLLSDGVVRDVAASPGHSVMELIRDAGIAELPAYCGGVCSCATCHVYVGAEWLSLLPPMSDDEDALLDSIANRASQSRLSCQIPFSAQLHGMEVTVAVEE</sequence>
<dbReference type="SUPFAM" id="SSF54292">
    <property type="entry name" value="2Fe-2S ferredoxin-like"/>
    <property type="match status" value="1"/>
</dbReference>
<dbReference type="KEGG" id="shyd:CJD35_14945"/>
<feature type="domain" description="2Fe-2S ferredoxin-type" evidence="7">
    <location>
        <begin position="17"/>
        <end position="120"/>
    </location>
</feature>
<organism evidence="8 9">
    <name type="scientific">Sphingobium xenophagum</name>
    <dbReference type="NCBI Taxonomy" id="121428"/>
    <lineage>
        <taxon>Bacteria</taxon>
        <taxon>Pseudomonadati</taxon>
        <taxon>Pseudomonadota</taxon>
        <taxon>Alphaproteobacteria</taxon>
        <taxon>Sphingomonadales</taxon>
        <taxon>Sphingomonadaceae</taxon>
        <taxon>Sphingobium</taxon>
    </lineage>
</organism>
<name>A0A249MXG1_SPHXE</name>
<dbReference type="GO" id="GO:0009055">
    <property type="term" value="F:electron transfer activity"/>
    <property type="evidence" value="ECO:0007669"/>
    <property type="project" value="TreeGrafter"/>
</dbReference>
<evidence type="ECO:0000256" key="2">
    <source>
        <dbReference type="ARBA" id="ARBA00022714"/>
    </source>
</evidence>
<dbReference type="AlphaFoldDB" id="A0A249MXG1"/>
<comment type="similarity">
    <text evidence="1">Belongs to the adrenodoxin/putidaredoxin family.</text>
</comment>
<evidence type="ECO:0000313" key="9">
    <source>
        <dbReference type="Proteomes" id="UP000217141"/>
    </source>
</evidence>
<dbReference type="PRINTS" id="PR00355">
    <property type="entry name" value="ADRENODOXIN"/>
</dbReference>
<evidence type="ECO:0000256" key="1">
    <source>
        <dbReference type="ARBA" id="ARBA00010914"/>
    </source>
</evidence>
<dbReference type="Proteomes" id="UP000217141">
    <property type="component" value="Chromosome II"/>
</dbReference>
<dbReference type="InterPro" id="IPR001041">
    <property type="entry name" value="2Fe-2S_ferredoxin-type"/>
</dbReference>
<keyword evidence="2" id="KW-0001">2Fe-2S</keyword>
<dbReference type="InterPro" id="IPR036010">
    <property type="entry name" value="2Fe-2S_ferredoxin-like_sf"/>
</dbReference>
<accession>A0A249MXG1</accession>
<dbReference type="PANTHER" id="PTHR23426">
    <property type="entry name" value="FERREDOXIN/ADRENODOXIN"/>
    <property type="match status" value="1"/>
</dbReference>
<dbReference type="InterPro" id="IPR001055">
    <property type="entry name" value="Adrenodoxin-like"/>
</dbReference>
<evidence type="ECO:0000256" key="6">
    <source>
        <dbReference type="ARBA" id="ARBA00034078"/>
    </source>
</evidence>
<dbReference type="PROSITE" id="PS51085">
    <property type="entry name" value="2FE2S_FER_2"/>
    <property type="match status" value="1"/>
</dbReference>
<dbReference type="Gene3D" id="3.10.20.30">
    <property type="match status" value="1"/>
</dbReference>
<dbReference type="GO" id="GO:0051537">
    <property type="term" value="F:2 iron, 2 sulfur cluster binding"/>
    <property type="evidence" value="ECO:0007669"/>
    <property type="project" value="UniProtKB-KW"/>
</dbReference>